<evidence type="ECO:0000313" key="1">
    <source>
        <dbReference type="EMBL" id="PTB67013.1"/>
    </source>
</evidence>
<dbReference type="RefSeq" id="XP_024750333.1">
    <property type="nucleotide sequence ID" value="XM_024897081.1"/>
</dbReference>
<dbReference type="Gene3D" id="3.40.50.200">
    <property type="entry name" value="Peptidase S8/S53 domain"/>
    <property type="match status" value="1"/>
</dbReference>
<dbReference type="OrthoDB" id="5093543at2759"/>
<sequence>MDWQETLSPTCTSSTEEFSALGLLTKADTEGRLVELPATPIMEQSPEERLEEQRGMYFTMVQALEHAISNPSIDVLEFWSGHGGIADQIADGRVGNVIHVVAELIRPRQHLLDRAQPIIEKLVKELPQLLVGQNVDGYNPLHLAIRDNPHKLFRLIESVCRANGSEQSAVIKHYFDEALAQPCLVAKRTALHTYFETISSLDFDTADILMKHATDEQLAAQDADGNTPMHYVASFQHCNLEGLKVIKKLIDRDQQIFDKGRGLKQSSFLEVRNAKGYSIYQSLVESMDDERRRGKVQTLNECPLQKTAFQEISLLLKKHYMRTRGHREATSFLYGDNVDDIEISFQYDNLPTSINWIDFTDCFGRNGTCGIKLDNVLQSVRFPRIDINYPDEEHSPREDMTHMFRWLYAKGVRHIISLSVDDSGGPENTVHTSEALQDCLSLFSIERLDWQRIDLALEDIHEAISQWLGRNPHTDKYPLKELCLRWSGNIMALHSWSREEGLLKFQGLEKVYLYKPERHKMCGNEARIKKAIVQFRDEIMKCNPTLEVIVTETVATSDNHRGCRIPPIQTYFDDVDPGCGGKLRQHLRSASNFSLPLINNWRSLSPLFRQKSTSTAGDDVVVAMIGDGVDVMDRALHNQCLTGKSFDYREAEDGDISEVYLPPFVSASDGTVMANLILRVCPMAKIYPIRLPKGGRVLDADSLAKAIEAALAKKATIICLPRIMIPEMTCDRPENERVLRALKRVQQENVLMFCPSATIGIFDAYPKGIFFIGNTCDSSDTRLRGSGQYFILPGLDSIPNTARSSTSQTGFMDGFAQRFADVDCASSNSVSTALATGLSAVIIYMVKLGVMMSHLPQEDNPDIMARVEFAENAAETITRPDVMSRILQGLCPDDSTPDLGNVWHSLLKMRNEVSQRGVLSCQRVLLGITYMILLNHR</sequence>
<dbReference type="SUPFAM" id="SSF52743">
    <property type="entry name" value="Subtilisin-like"/>
    <property type="match status" value="1"/>
</dbReference>
<dbReference type="Gene3D" id="1.25.40.20">
    <property type="entry name" value="Ankyrin repeat-containing domain"/>
    <property type="match status" value="1"/>
</dbReference>
<dbReference type="GO" id="GO:0004252">
    <property type="term" value="F:serine-type endopeptidase activity"/>
    <property type="evidence" value="ECO:0007669"/>
    <property type="project" value="InterPro"/>
</dbReference>
<accession>A0A2T4BCG0</accession>
<dbReference type="InterPro" id="IPR036770">
    <property type="entry name" value="Ankyrin_rpt-contain_sf"/>
</dbReference>
<gene>
    <name evidence="1" type="ORF">BBK36DRAFT_1199189</name>
</gene>
<proteinExistence type="predicted"/>
<reference evidence="2" key="1">
    <citation type="submission" date="2016-07" db="EMBL/GenBank/DDBJ databases">
        <title>Multiple horizontal gene transfer events from other fungi enriched the ability of initially mycotrophic Trichoderma (Ascomycota) to feed on dead plant biomass.</title>
        <authorList>
            <consortium name="DOE Joint Genome Institute"/>
            <person name="Atanasova L."/>
            <person name="Chenthamara K."/>
            <person name="Zhang J."/>
            <person name="Grujic M."/>
            <person name="Henrissat B."/>
            <person name="Kuo A."/>
            <person name="Aerts A."/>
            <person name="Salamov A."/>
            <person name="Lipzen A."/>
            <person name="Labutti K."/>
            <person name="Barry K."/>
            <person name="Miao Y."/>
            <person name="Rahimi M.J."/>
            <person name="Shen Q."/>
            <person name="Grigoriev I.V."/>
            <person name="Kubicek C.P."/>
            <person name="Druzhinina I.S."/>
        </authorList>
    </citation>
    <scope>NUCLEOTIDE SEQUENCE [LARGE SCALE GENOMIC DNA]</scope>
    <source>
        <strain evidence="2">TUCIM 6016</strain>
    </source>
</reference>
<keyword evidence="2" id="KW-1185">Reference proteome</keyword>
<dbReference type="EMBL" id="KZ680212">
    <property type="protein sequence ID" value="PTB67013.1"/>
    <property type="molecule type" value="Genomic_DNA"/>
</dbReference>
<dbReference type="AlphaFoldDB" id="A0A2T4BCG0"/>
<dbReference type="InterPro" id="IPR036852">
    <property type="entry name" value="Peptidase_S8/S53_dom_sf"/>
</dbReference>
<dbReference type="GO" id="GO:0006508">
    <property type="term" value="P:proteolysis"/>
    <property type="evidence" value="ECO:0007669"/>
    <property type="project" value="InterPro"/>
</dbReference>
<dbReference type="SUPFAM" id="SSF48403">
    <property type="entry name" value="Ankyrin repeat"/>
    <property type="match status" value="1"/>
</dbReference>
<evidence type="ECO:0008006" key="3">
    <source>
        <dbReference type="Google" id="ProtNLM"/>
    </source>
</evidence>
<name>A0A2T4BCG0_9HYPO</name>
<dbReference type="Proteomes" id="UP000241546">
    <property type="component" value="Unassembled WGS sequence"/>
</dbReference>
<organism evidence="1 2">
    <name type="scientific">Trichoderma citrinoviride</name>
    <dbReference type="NCBI Taxonomy" id="58853"/>
    <lineage>
        <taxon>Eukaryota</taxon>
        <taxon>Fungi</taxon>
        <taxon>Dikarya</taxon>
        <taxon>Ascomycota</taxon>
        <taxon>Pezizomycotina</taxon>
        <taxon>Sordariomycetes</taxon>
        <taxon>Hypocreomycetidae</taxon>
        <taxon>Hypocreales</taxon>
        <taxon>Hypocreaceae</taxon>
        <taxon>Trichoderma</taxon>
    </lineage>
</organism>
<protein>
    <recommendedName>
        <fullName evidence="3">Peptidase S8/S53 domain-containing protein</fullName>
    </recommendedName>
</protein>
<evidence type="ECO:0000313" key="2">
    <source>
        <dbReference type="Proteomes" id="UP000241546"/>
    </source>
</evidence>
<dbReference type="GeneID" id="36605199"/>